<accession>A0AAD5QFI1</accession>
<organism evidence="1 2">
    <name type="scientific">Parelaphostrongylus tenuis</name>
    <name type="common">Meningeal worm</name>
    <dbReference type="NCBI Taxonomy" id="148309"/>
    <lineage>
        <taxon>Eukaryota</taxon>
        <taxon>Metazoa</taxon>
        <taxon>Ecdysozoa</taxon>
        <taxon>Nematoda</taxon>
        <taxon>Chromadorea</taxon>
        <taxon>Rhabditida</taxon>
        <taxon>Rhabditina</taxon>
        <taxon>Rhabditomorpha</taxon>
        <taxon>Strongyloidea</taxon>
        <taxon>Metastrongylidae</taxon>
        <taxon>Parelaphostrongylus</taxon>
    </lineage>
</organism>
<comment type="caution">
    <text evidence="1">The sequence shown here is derived from an EMBL/GenBank/DDBJ whole genome shotgun (WGS) entry which is preliminary data.</text>
</comment>
<dbReference type="AlphaFoldDB" id="A0AAD5QFI1"/>
<dbReference type="Proteomes" id="UP001196413">
    <property type="component" value="Unassembled WGS sequence"/>
</dbReference>
<name>A0AAD5QFI1_PARTN</name>
<proteinExistence type="predicted"/>
<protein>
    <submittedName>
        <fullName evidence="1">Uncharacterized protein</fullName>
    </submittedName>
</protein>
<sequence length="56" mass="6323">MNDADYYPLNDADCWKSLKPSREAVEENYSQEPTIGGELVHMLKELSSSTCTLNDI</sequence>
<gene>
    <name evidence="1" type="ORF">KIN20_002621</name>
</gene>
<evidence type="ECO:0000313" key="1">
    <source>
        <dbReference type="EMBL" id="KAJ1347544.1"/>
    </source>
</evidence>
<keyword evidence="2" id="KW-1185">Reference proteome</keyword>
<evidence type="ECO:0000313" key="2">
    <source>
        <dbReference type="Proteomes" id="UP001196413"/>
    </source>
</evidence>
<reference evidence="1" key="1">
    <citation type="submission" date="2021-06" db="EMBL/GenBank/DDBJ databases">
        <title>Parelaphostrongylus tenuis whole genome reference sequence.</title>
        <authorList>
            <person name="Garwood T.J."/>
            <person name="Larsen P.A."/>
            <person name="Fountain-Jones N.M."/>
            <person name="Garbe J.R."/>
            <person name="Macchietto M.G."/>
            <person name="Kania S.A."/>
            <person name="Gerhold R.W."/>
            <person name="Richards J.E."/>
            <person name="Wolf T.M."/>
        </authorList>
    </citation>
    <scope>NUCLEOTIDE SEQUENCE</scope>
    <source>
        <strain evidence="1">MNPRO001-30</strain>
        <tissue evidence="1">Meninges</tissue>
    </source>
</reference>
<dbReference type="EMBL" id="JAHQIW010000330">
    <property type="protein sequence ID" value="KAJ1347544.1"/>
    <property type="molecule type" value="Genomic_DNA"/>
</dbReference>